<comment type="caution">
    <text evidence="1">The sequence shown here is derived from an EMBL/GenBank/DDBJ whole genome shotgun (WGS) entry which is preliminary data.</text>
</comment>
<proteinExistence type="predicted"/>
<dbReference type="Pfam" id="PF01904">
    <property type="entry name" value="DUF72"/>
    <property type="match status" value="1"/>
</dbReference>
<protein>
    <submittedName>
        <fullName evidence="1">DUF72 domain-containing protein</fullName>
    </submittedName>
</protein>
<name>A0ABV8WZA0_9BACI</name>
<dbReference type="PANTHER" id="PTHR30348">
    <property type="entry name" value="UNCHARACTERIZED PROTEIN YECE"/>
    <property type="match status" value="1"/>
</dbReference>
<accession>A0ABV8WZA0</accession>
<dbReference type="InterPro" id="IPR002763">
    <property type="entry name" value="DUF72"/>
</dbReference>
<evidence type="ECO:0000313" key="2">
    <source>
        <dbReference type="Proteomes" id="UP001595882"/>
    </source>
</evidence>
<organism evidence="1 2">
    <name type="scientific">Gracilibacillus xinjiangensis</name>
    <dbReference type="NCBI Taxonomy" id="1193282"/>
    <lineage>
        <taxon>Bacteria</taxon>
        <taxon>Bacillati</taxon>
        <taxon>Bacillota</taxon>
        <taxon>Bacilli</taxon>
        <taxon>Bacillales</taxon>
        <taxon>Bacillaceae</taxon>
        <taxon>Gracilibacillus</taxon>
    </lineage>
</organism>
<gene>
    <name evidence="1" type="ORF">ACFOY7_15115</name>
</gene>
<sequence length="284" mass="33507">MSILIGLTGWGDHPALHLQSNQKNKLVEYSSHFPTVEVDSSFYAIQPQQRYSNWIDQTPESFSFVIKAYQTLTGHDRKHLTNLEMKSLMKDFKQSIEPVRSAKKLNMVLFQFPPWFGLNRQNIIKLQKLREWIGDLPVALEFRNRTWLEDYRDKTLEFLRSEGWIHVICDEPQAGVGSIPIVLETSNKQHALVRFHGRNVHGWNNHGQDNWREVRFLYRYNERELSEWASHIHVLQKQVEQITILFNNNSGGDAYDNAKQLMNLLNVKYDDLHPKQMNIFDELF</sequence>
<dbReference type="Proteomes" id="UP001595882">
    <property type="component" value="Unassembled WGS sequence"/>
</dbReference>
<dbReference type="EMBL" id="JBHSDT010000008">
    <property type="protein sequence ID" value="MFC4404398.1"/>
    <property type="molecule type" value="Genomic_DNA"/>
</dbReference>
<dbReference type="Gene3D" id="3.20.20.410">
    <property type="entry name" value="Protein of unknown function UPF0759"/>
    <property type="match status" value="1"/>
</dbReference>
<keyword evidence="2" id="KW-1185">Reference proteome</keyword>
<evidence type="ECO:0000313" key="1">
    <source>
        <dbReference type="EMBL" id="MFC4404398.1"/>
    </source>
</evidence>
<reference evidence="2" key="1">
    <citation type="journal article" date="2019" name="Int. J. Syst. Evol. Microbiol.">
        <title>The Global Catalogue of Microorganisms (GCM) 10K type strain sequencing project: providing services to taxonomists for standard genome sequencing and annotation.</title>
        <authorList>
            <consortium name="The Broad Institute Genomics Platform"/>
            <consortium name="The Broad Institute Genome Sequencing Center for Infectious Disease"/>
            <person name="Wu L."/>
            <person name="Ma J."/>
        </authorList>
    </citation>
    <scope>NUCLEOTIDE SEQUENCE [LARGE SCALE GENOMIC DNA]</scope>
    <source>
        <strain evidence="2">CCUG 37865</strain>
    </source>
</reference>
<dbReference type="SUPFAM" id="SSF117396">
    <property type="entry name" value="TM1631-like"/>
    <property type="match status" value="1"/>
</dbReference>
<dbReference type="RefSeq" id="WP_390253015.1">
    <property type="nucleotide sequence ID" value="NZ_JBHSDT010000008.1"/>
</dbReference>
<dbReference type="PANTHER" id="PTHR30348:SF13">
    <property type="entry name" value="UPF0759 PROTEIN YUNF"/>
    <property type="match status" value="1"/>
</dbReference>
<dbReference type="InterPro" id="IPR036520">
    <property type="entry name" value="UPF0759_sf"/>
</dbReference>